<evidence type="ECO:0000313" key="3">
    <source>
        <dbReference type="EMBL" id="OEV20182.1"/>
    </source>
</evidence>
<proteinExistence type="predicted"/>
<feature type="region of interest" description="Disordered" evidence="2">
    <location>
        <begin position="1"/>
        <end position="55"/>
    </location>
</feature>
<name>A0A1E7LVC3_9ACTN</name>
<accession>A0A1E7LVC3</accession>
<evidence type="ECO:0000313" key="4">
    <source>
        <dbReference type="Proteomes" id="UP000175971"/>
    </source>
</evidence>
<dbReference type="OrthoDB" id="3954898at2"/>
<keyword evidence="1" id="KW-0175">Coiled coil</keyword>
<dbReference type="Proteomes" id="UP000175971">
    <property type="component" value="Unassembled WGS sequence"/>
</dbReference>
<comment type="caution">
    <text evidence="3">The sequence shown here is derived from an EMBL/GenBank/DDBJ whole genome shotgun (WGS) entry which is preliminary data.</text>
</comment>
<dbReference type="PATRIC" id="fig|518642.7.peg.5305"/>
<feature type="coiled-coil region" evidence="1">
    <location>
        <begin position="284"/>
        <end position="311"/>
    </location>
</feature>
<keyword evidence="4" id="KW-1185">Reference proteome</keyword>
<gene>
    <name evidence="3" type="ORF">AN221_13290</name>
</gene>
<evidence type="ECO:0000256" key="2">
    <source>
        <dbReference type="SAM" id="MobiDB-lite"/>
    </source>
</evidence>
<organism evidence="3 4">
    <name type="scientific">Streptomyces nanshensis</name>
    <dbReference type="NCBI Taxonomy" id="518642"/>
    <lineage>
        <taxon>Bacteria</taxon>
        <taxon>Bacillati</taxon>
        <taxon>Actinomycetota</taxon>
        <taxon>Actinomycetes</taxon>
        <taxon>Kitasatosporales</taxon>
        <taxon>Streptomycetaceae</taxon>
        <taxon>Streptomyces</taxon>
    </lineage>
</organism>
<feature type="compositionally biased region" description="Polar residues" evidence="2">
    <location>
        <begin position="11"/>
        <end position="20"/>
    </location>
</feature>
<evidence type="ECO:0000256" key="1">
    <source>
        <dbReference type="SAM" id="Coils"/>
    </source>
</evidence>
<protein>
    <submittedName>
        <fullName evidence="3">Uncharacterized protein</fullName>
    </submittedName>
</protein>
<sequence>MTRAPAPAAATVSTMSTSGPSAAPIPLHIVGEPPAPPAPHVLGTSAAPGRQADPAVRPGVLDWTALGVEPRWKDQETGDCAAILSPVRGPATASEPYKRYAAGARQRGETALVVACIGAGERRHNVFSGTVAPGIHLPHYYGSISANPLPAGVTPEVADGLDHAEHDLGTRLLNRPPDTWFRLTYLKESSSSHPGAARMSPPPGKGELRPILVDGLGDPVAGVWMPADGDARWFVVPHGTDQRLLVEWLVQHALPAYAPGALTRARSPLLRDPAFATDAEARLVETIAEEQRAHERRQSELKQQLAELRAVADPLRDRLLFGTGHPLEDAVHDVLVAAGATVTRLDDVYGTKSADLLAEYGGRRVLVEVKSASNRAAQSLPDKLLKHLNTWPGLTGTEPVDGGVLVVNHQIKLPPAQRDAEVYADRAFADALTVPVIGSARLFDWWRREDWDAVLDAVFGDLGVAQSPETAVPDADPKASGRPGLLARLRR</sequence>
<dbReference type="EMBL" id="LJGZ01000027">
    <property type="protein sequence ID" value="OEV20182.1"/>
    <property type="molecule type" value="Genomic_DNA"/>
</dbReference>
<feature type="region of interest" description="Disordered" evidence="2">
    <location>
        <begin position="467"/>
        <end position="491"/>
    </location>
</feature>
<dbReference type="AlphaFoldDB" id="A0A1E7LVC3"/>
<reference evidence="3 4" key="1">
    <citation type="journal article" date="2016" name="Front. Microbiol.">
        <title>Comparative Genomics Analysis of Streptomyces Species Reveals Their Adaptation to the Marine Environment and Their Diversity at the Genomic Level.</title>
        <authorList>
            <person name="Tian X."/>
            <person name="Zhang Z."/>
            <person name="Yang T."/>
            <person name="Chen M."/>
            <person name="Li J."/>
            <person name="Chen F."/>
            <person name="Yang J."/>
            <person name="Li W."/>
            <person name="Zhang B."/>
            <person name="Zhang Z."/>
            <person name="Wu J."/>
            <person name="Zhang C."/>
            <person name="Long L."/>
            <person name="Xiao J."/>
        </authorList>
    </citation>
    <scope>NUCLEOTIDE SEQUENCE [LARGE SCALE GENOMIC DNA]</scope>
    <source>
        <strain evidence="3 4">SCSIO M10372</strain>
    </source>
</reference>